<dbReference type="EMBL" id="JARKHS020017790">
    <property type="protein sequence ID" value="KAK8772794.1"/>
    <property type="molecule type" value="Genomic_DNA"/>
</dbReference>
<evidence type="ECO:0000313" key="3">
    <source>
        <dbReference type="Proteomes" id="UP001321473"/>
    </source>
</evidence>
<name>A0AAQ4EDQ1_AMBAM</name>
<dbReference type="AlphaFoldDB" id="A0AAQ4EDQ1"/>
<feature type="transmembrane region" description="Helical" evidence="1">
    <location>
        <begin position="67"/>
        <end position="94"/>
    </location>
</feature>
<sequence length="164" mass="18434">MGTRAITRQRYQRRELLQRQQVTRRENCPSVEFAPALDSGTQIGALAARHADWHQQLRSGLSGLRAMLTWTLAIFFSLSATGSAQAWISLIYIKKRIGPKTDPCGPRRKRSVVRIVHYAFNILRATCEFAAPFGHGPLHRAAFIGFIAFTLPSISASSFYKFII</sequence>
<keyword evidence="3" id="KW-1185">Reference proteome</keyword>
<gene>
    <name evidence="2" type="ORF">V5799_012673</name>
</gene>
<proteinExistence type="predicted"/>
<keyword evidence="1" id="KW-1133">Transmembrane helix</keyword>
<organism evidence="2 3">
    <name type="scientific">Amblyomma americanum</name>
    <name type="common">Lone star tick</name>
    <dbReference type="NCBI Taxonomy" id="6943"/>
    <lineage>
        <taxon>Eukaryota</taxon>
        <taxon>Metazoa</taxon>
        <taxon>Ecdysozoa</taxon>
        <taxon>Arthropoda</taxon>
        <taxon>Chelicerata</taxon>
        <taxon>Arachnida</taxon>
        <taxon>Acari</taxon>
        <taxon>Parasitiformes</taxon>
        <taxon>Ixodida</taxon>
        <taxon>Ixodoidea</taxon>
        <taxon>Ixodidae</taxon>
        <taxon>Amblyomminae</taxon>
        <taxon>Amblyomma</taxon>
    </lineage>
</organism>
<keyword evidence="1" id="KW-0472">Membrane</keyword>
<evidence type="ECO:0000256" key="1">
    <source>
        <dbReference type="SAM" id="Phobius"/>
    </source>
</evidence>
<dbReference type="Proteomes" id="UP001321473">
    <property type="component" value="Unassembled WGS sequence"/>
</dbReference>
<keyword evidence="1" id="KW-0812">Transmembrane</keyword>
<comment type="caution">
    <text evidence="2">The sequence shown here is derived from an EMBL/GenBank/DDBJ whole genome shotgun (WGS) entry which is preliminary data.</text>
</comment>
<reference evidence="2 3" key="1">
    <citation type="journal article" date="2023" name="Arcadia Sci">
        <title>De novo assembly of a long-read Amblyomma americanum tick genome.</title>
        <authorList>
            <person name="Chou S."/>
            <person name="Poskanzer K.E."/>
            <person name="Rollins M."/>
            <person name="Thuy-Boun P.S."/>
        </authorList>
    </citation>
    <scope>NUCLEOTIDE SEQUENCE [LARGE SCALE GENOMIC DNA]</scope>
    <source>
        <strain evidence="2">F_SG_1</strain>
        <tissue evidence="2">Salivary glands</tissue>
    </source>
</reference>
<protein>
    <submittedName>
        <fullName evidence="2">Uncharacterized protein</fullName>
    </submittedName>
</protein>
<feature type="transmembrane region" description="Helical" evidence="1">
    <location>
        <begin position="141"/>
        <end position="163"/>
    </location>
</feature>
<evidence type="ECO:0000313" key="2">
    <source>
        <dbReference type="EMBL" id="KAK8772794.1"/>
    </source>
</evidence>
<accession>A0AAQ4EDQ1</accession>